<dbReference type="Pfam" id="PF13968">
    <property type="entry name" value="DUF4220"/>
    <property type="match status" value="1"/>
</dbReference>
<sequence length="413" mass="47464">MIEIELGLIYDILYTKAIMSYTWMGGFLHLFSVSSIVSTSIAFLVIDKNDDDYPSIDIYITYILLVGALALETYEILVMLLSDQTLIWLSMHKNSCVDFAYKIINHLQYVLRWSSLINSDKRWSSTMRNYNLISICLKPTMKSTQIQKHSCNDFHIVSADLKRLIFEQLMQKSMHALNVRASKQLCAQRGDQVLKDMGCFDDIGWSVEMGFDQSILLWHIATDMCYSIDQYKDAHMTENQYGKCGKSLAGYMLHLVMHPSILPSASRMIRSHIQDTCADAMRFFRERSISNTRDACDALFQMDTGVPQSVGDRSMSILFEACTIAKYIQSLETEKHWTNERKWEMVSHVWVEMLSYAASQCQWRNHAKLLTSGGELLTHVWLLMAHLGITEQLHISQGDVMQVKILNTRANLV</sequence>
<comment type="caution">
    <text evidence="3">The sequence shown here is derived from an EMBL/GenBank/DDBJ whole genome shotgun (WGS) entry which is preliminary data.</text>
</comment>
<evidence type="ECO:0000313" key="4">
    <source>
        <dbReference type="Proteomes" id="UP000593562"/>
    </source>
</evidence>
<feature type="domain" description="DUF4220" evidence="2">
    <location>
        <begin position="1"/>
        <end position="134"/>
    </location>
</feature>
<keyword evidence="1" id="KW-1133">Transmembrane helix</keyword>
<evidence type="ECO:0000256" key="1">
    <source>
        <dbReference type="SAM" id="Phobius"/>
    </source>
</evidence>
<protein>
    <recommendedName>
        <fullName evidence="2">DUF4220 domain-containing protein</fullName>
    </recommendedName>
</protein>
<dbReference type="InterPro" id="IPR007658">
    <property type="entry name" value="DUF594"/>
</dbReference>
<organism evidence="3 4">
    <name type="scientific">Tripterygium wilfordii</name>
    <name type="common">Thunder God vine</name>
    <dbReference type="NCBI Taxonomy" id="458696"/>
    <lineage>
        <taxon>Eukaryota</taxon>
        <taxon>Viridiplantae</taxon>
        <taxon>Streptophyta</taxon>
        <taxon>Embryophyta</taxon>
        <taxon>Tracheophyta</taxon>
        <taxon>Spermatophyta</taxon>
        <taxon>Magnoliopsida</taxon>
        <taxon>eudicotyledons</taxon>
        <taxon>Gunneridae</taxon>
        <taxon>Pentapetalae</taxon>
        <taxon>rosids</taxon>
        <taxon>fabids</taxon>
        <taxon>Celastrales</taxon>
        <taxon>Celastraceae</taxon>
        <taxon>Tripterygium</taxon>
    </lineage>
</organism>
<dbReference type="InterPro" id="IPR025315">
    <property type="entry name" value="DUF4220"/>
</dbReference>
<gene>
    <name evidence="3" type="ORF">HS088_TW21G00953</name>
</gene>
<feature type="transmembrane region" description="Helical" evidence="1">
    <location>
        <begin position="58"/>
        <end position="81"/>
    </location>
</feature>
<dbReference type="EMBL" id="JAAARO010000021">
    <property type="protein sequence ID" value="KAF5728800.1"/>
    <property type="molecule type" value="Genomic_DNA"/>
</dbReference>
<evidence type="ECO:0000313" key="3">
    <source>
        <dbReference type="EMBL" id="KAF5728800.1"/>
    </source>
</evidence>
<dbReference type="FunCoup" id="A0A7J7C3T4">
    <property type="interactions" value="772"/>
</dbReference>
<feature type="transmembrane region" description="Helical" evidence="1">
    <location>
        <begin position="21"/>
        <end position="46"/>
    </location>
</feature>
<keyword evidence="1" id="KW-0812">Transmembrane</keyword>
<keyword evidence="4" id="KW-1185">Reference proteome</keyword>
<keyword evidence="1" id="KW-0472">Membrane</keyword>
<evidence type="ECO:0000259" key="2">
    <source>
        <dbReference type="Pfam" id="PF13968"/>
    </source>
</evidence>
<dbReference type="PANTHER" id="PTHR31325">
    <property type="entry name" value="OS01G0798800 PROTEIN-RELATED"/>
    <property type="match status" value="1"/>
</dbReference>
<dbReference type="Proteomes" id="UP000593562">
    <property type="component" value="Unassembled WGS sequence"/>
</dbReference>
<proteinExistence type="predicted"/>
<accession>A0A7J7C3T4</accession>
<name>A0A7J7C3T4_TRIWF</name>
<reference evidence="3 4" key="1">
    <citation type="journal article" date="2020" name="Nat. Commun.">
        <title>Genome of Tripterygium wilfordii and identification of cytochrome P450 involved in triptolide biosynthesis.</title>
        <authorList>
            <person name="Tu L."/>
            <person name="Su P."/>
            <person name="Zhang Z."/>
            <person name="Gao L."/>
            <person name="Wang J."/>
            <person name="Hu T."/>
            <person name="Zhou J."/>
            <person name="Zhang Y."/>
            <person name="Zhao Y."/>
            <person name="Liu Y."/>
            <person name="Song Y."/>
            <person name="Tong Y."/>
            <person name="Lu Y."/>
            <person name="Yang J."/>
            <person name="Xu C."/>
            <person name="Jia M."/>
            <person name="Peters R.J."/>
            <person name="Huang L."/>
            <person name="Gao W."/>
        </authorList>
    </citation>
    <scope>NUCLEOTIDE SEQUENCE [LARGE SCALE GENOMIC DNA]</scope>
    <source>
        <strain evidence="4">cv. XIE 37</strain>
        <tissue evidence="3">Leaf</tissue>
    </source>
</reference>
<dbReference type="Pfam" id="PF04578">
    <property type="entry name" value="DUF594"/>
    <property type="match status" value="1"/>
</dbReference>
<dbReference type="InParanoid" id="A0A7J7C3T4"/>
<dbReference type="AlphaFoldDB" id="A0A7J7C3T4"/>